<dbReference type="EMBL" id="CAXHTA020000021">
    <property type="protein sequence ID" value="CAL5229587.1"/>
    <property type="molecule type" value="Genomic_DNA"/>
</dbReference>
<sequence length="262" mass="30171">MPPGEACAQYSFEDVDILLDKMKYDWFSIDQNAAKKIWRFRDWVIDQLEPVMEELREMPGPRMAFHIRGGDKLSEDVALARKTTRPKDFVNALAEAYPEVKGGTCIMVGDDQKWIKEAGEIAVAKYGCKIFSKTLFHIPTGGSHDQSTFNHENFETKCAGTLQFILDIEMLTHADYFVGTTNSGLPHVVDVLRFAVYNKDRASFVDASLRHNDFGYRVRQYWRAKAESAARRVLLMVPGRALRPNWAQRRALQHRRRKQRLS</sequence>
<accession>A0ABP1GBX6</accession>
<reference evidence="1 2" key="1">
    <citation type="submission" date="2024-06" db="EMBL/GenBank/DDBJ databases">
        <authorList>
            <person name="Kraege A."/>
            <person name="Thomma B."/>
        </authorList>
    </citation>
    <scope>NUCLEOTIDE SEQUENCE [LARGE SCALE GENOMIC DNA]</scope>
</reference>
<gene>
    <name evidence="1" type="primary">g12943</name>
    <name evidence="1" type="ORF">VP750_LOCUS11493</name>
</gene>
<dbReference type="Proteomes" id="UP001497392">
    <property type="component" value="Unassembled WGS sequence"/>
</dbReference>
<name>A0ABP1GBX6_9CHLO</name>
<proteinExistence type="predicted"/>
<evidence type="ECO:0000313" key="1">
    <source>
        <dbReference type="EMBL" id="CAL5229587.1"/>
    </source>
</evidence>
<organism evidence="1 2">
    <name type="scientific">Coccomyxa viridis</name>
    <dbReference type="NCBI Taxonomy" id="1274662"/>
    <lineage>
        <taxon>Eukaryota</taxon>
        <taxon>Viridiplantae</taxon>
        <taxon>Chlorophyta</taxon>
        <taxon>core chlorophytes</taxon>
        <taxon>Trebouxiophyceae</taxon>
        <taxon>Trebouxiophyceae incertae sedis</taxon>
        <taxon>Coccomyxaceae</taxon>
        <taxon>Coccomyxa</taxon>
    </lineage>
</organism>
<comment type="caution">
    <text evidence="1">The sequence shown here is derived from an EMBL/GenBank/DDBJ whole genome shotgun (WGS) entry which is preliminary data.</text>
</comment>
<keyword evidence="2" id="KW-1185">Reference proteome</keyword>
<protein>
    <submittedName>
        <fullName evidence="1">G12943 protein</fullName>
    </submittedName>
</protein>
<evidence type="ECO:0000313" key="2">
    <source>
        <dbReference type="Proteomes" id="UP001497392"/>
    </source>
</evidence>